<name>A0A5C4T0X7_9BACL</name>
<gene>
    <name evidence="3" type="ORF">FE784_29305</name>
</gene>
<keyword evidence="2" id="KW-1133">Transmembrane helix</keyword>
<keyword evidence="2" id="KW-0812">Transmembrane</keyword>
<dbReference type="Pfam" id="PF07690">
    <property type="entry name" value="MFS_1"/>
    <property type="match status" value="1"/>
</dbReference>
<dbReference type="AlphaFoldDB" id="A0A5C4T0X7"/>
<dbReference type="OrthoDB" id="102502at2"/>
<reference evidence="3 4" key="1">
    <citation type="submission" date="2019-05" db="EMBL/GenBank/DDBJ databases">
        <title>We sequenced the genome of Paenibacillus hemerocallicola KCTC 33185 for further insight into its adaptation and study the phylogeny of Paenibacillus.</title>
        <authorList>
            <person name="Narsing Rao M.P."/>
        </authorList>
    </citation>
    <scope>NUCLEOTIDE SEQUENCE [LARGE SCALE GENOMIC DNA]</scope>
    <source>
        <strain evidence="3 4">KCTC 33185</strain>
    </source>
</reference>
<comment type="caution">
    <text evidence="3">The sequence shown here is derived from an EMBL/GenBank/DDBJ whole genome shotgun (WGS) entry which is preliminary data.</text>
</comment>
<protein>
    <submittedName>
        <fullName evidence="3">MFS transporter</fullName>
    </submittedName>
</protein>
<evidence type="ECO:0000256" key="1">
    <source>
        <dbReference type="ARBA" id="ARBA00004651"/>
    </source>
</evidence>
<dbReference type="EMBL" id="VDCQ01000054">
    <property type="protein sequence ID" value="TNJ62742.1"/>
    <property type="molecule type" value="Genomic_DNA"/>
</dbReference>
<dbReference type="Proteomes" id="UP000307943">
    <property type="component" value="Unassembled WGS sequence"/>
</dbReference>
<feature type="transmembrane region" description="Helical" evidence="2">
    <location>
        <begin position="23"/>
        <end position="43"/>
    </location>
</feature>
<evidence type="ECO:0000313" key="3">
    <source>
        <dbReference type="EMBL" id="TNJ62742.1"/>
    </source>
</evidence>
<sequence>MSAGTLAWPATGGFLMELAGWPLLFWINVPVGLAAFVLGMRLFPDNERSVHPSATDTKPLDLRPPVCCYAPRPWFPSSQRRTSGGFTPRCTAGCSESAAGCSSSAVCSAAPWRPDGFVQDLSGWTKASSANAIIVKTACSPTNKLRPRP</sequence>
<evidence type="ECO:0000256" key="2">
    <source>
        <dbReference type="SAM" id="Phobius"/>
    </source>
</evidence>
<dbReference type="InterPro" id="IPR036259">
    <property type="entry name" value="MFS_trans_sf"/>
</dbReference>
<accession>A0A5C4T0X7</accession>
<dbReference type="GO" id="GO:0005886">
    <property type="term" value="C:plasma membrane"/>
    <property type="evidence" value="ECO:0007669"/>
    <property type="project" value="UniProtKB-SubCell"/>
</dbReference>
<dbReference type="InterPro" id="IPR011701">
    <property type="entry name" value="MFS"/>
</dbReference>
<dbReference type="SUPFAM" id="SSF103473">
    <property type="entry name" value="MFS general substrate transporter"/>
    <property type="match status" value="1"/>
</dbReference>
<keyword evidence="2" id="KW-0472">Membrane</keyword>
<evidence type="ECO:0000313" key="4">
    <source>
        <dbReference type="Proteomes" id="UP000307943"/>
    </source>
</evidence>
<keyword evidence="4" id="KW-1185">Reference proteome</keyword>
<organism evidence="3 4">
    <name type="scientific">Paenibacillus hemerocallicola</name>
    <dbReference type="NCBI Taxonomy" id="1172614"/>
    <lineage>
        <taxon>Bacteria</taxon>
        <taxon>Bacillati</taxon>
        <taxon>Bacillota</taxon>
        <taxon>Bacilli</taxon>
        <taxon>Bacillales</taxon>
        <taxon>Paenibacillaceae</taxon>
        <taxon>Paenibacillus</taxon>
    </lineage>
</organism>
<dbReference type="GO" id="GO:0022857">
    <property type="term" value="F:transmembrane transporter activity"/>
    <property type="evidence" value="ECO:0007669"/>
    <property type="project" value="InterPro"/>
</dbReference>
<dbReference type="Gene3D" id="1.20.1250.20">
    <property type="entry name" value="MFS general substrate transporter like domains"/>
    <property type="match status" value="1"/>
</dbReference>
<comment type="subcellular location">
    <subcellularLocation>
        <location evidence="1">Cell membrane</location>
        <topology evidence="1">Multi-pass membrane protein</topology>
    </subcellularLocation>
</comment>
<proteinExistence type="predicted"/>